<dbReference type="InterPro" id="IPR001387">
    <property type="entry name" value="Cro/C1-type_HTH"/>
</dbReference>
<evidence type="ECO:0000313" key="6">
    <source>
        <dbReference type="EMBL" id="CDF59333.1"/>
    </source>
</evidence>
<dbReference type="InterPro" id="IPR000843">
    <property type="entry name" value="HTH_LacI"/>
</dbReference>
<evidence type="ECO:0000256" key="2">
    <source>
        <dbReference type="ARBA" id="ARBA00023125"/>
    </source>
</evidence>
<dbReference type="GO" id="GO:0000976">
    <property type="term" value="F:transcription cis-regulatory region binding"/>
    <property type="evidence" value="ECO:0007669"/>
    <property type="project" value="TreeGrafter"/>
</dbReference>
<dbReference type="OrthoDB" id="9789891at2"/>
<dbReference type="SMART" id="SM00354">
    <property type="entry name" value="HTH_LACI"/>
    <property type="match status" value="1"/>
</dbReference>
<dbReference type="Pfam" id="PF00356">
    <property type="entry name" value="LacI"/>
    <property type="match status" value="1"/>
</dbReference>
<evidence type="ECO:0000313" key="7">
    <source>
        <dbReference type="Proteomes" id="UP000014923"/>
    </source>
</evidence>
<sequence>MENKTVTIKDVAKKAGVSVSTVSRAFNNYSDINPETREQILKIAEELGYKPNIIARSLSSNRNFRLGMLVEDYDLSGMLNPLVFEILMNFKNTATKLGYETVLLSTTSDVQKNEKLSKLFTDKQLDGMFIMGLKMTDEYYRELSQIDKPCVLYDININNPYVGCVGVDNTKGAFLAVEYLIKLGHKKIGFINGHKDAYVSYERLDGYFLAHNRYGLTVDNSLIEYADFTDKGAEEAVERLINRHRDVTAIFCASDIMAIGVVNRLNDLGYSIPDDISIIGFDGIYLSQCISPKITTVKQDTAKIGEAAANLLFNIIQGQRIGRVVIEPELLERESTKSV</sequence>
<feature type="domain" description="HTH cro/C1-type" evidence="5">
    <location>
        <begin position="7"/>
        <end position="54"/>
    </location>
</feature>
<reference evidence="6" key="1">
    <citation type="submission" date="2013-03" db="EMBL/GenBank/DDBJ databases">
        <title>Draft genome sequence of the hydrogen-ethanol-producing anaerobic alkalithermophilic Caloramator celere.</title>
        <authorList>
            <person name="Ciranna A."/>
            <person name="Larjo A."/>
            <person name="Kivisto A."/>
            <person name="Santala V."/>
            <person name="Roos C."/>
            <person name="Karp M."/>
        </authorList>
    </citation>
    <scope>NUCLEOTIDE SEQUENCE [LARGE SCALE GENOMIC DNA]</scope>
    <source>
        <strain evidence="6">DSM 8682</strain>
    </source>
</reference>
<dbReference type="Proteomes" id="UP000014923">
    <property type="component" value="Unassembled WGS sequence"/>
</dbReference>
<dbReference type="PANTHER" id="PTHR30146">
    <property type="entry name" value="LACI-RELATED TRANSCRIPTIONAL REPRESSOR"/>
    <property type="match status" value="1"/>
</dbReference>
<accession>R7RUY7</accession>
<evidence type="ECO:0000259" key="4">
    <source>
        <dbReference type="PROSITE" id="PS50932"/>
    </source>
</evidence>
<dbReference type="PROSITE" id="PS50943">
    <property type="entry name" value="HTH_CROC1"/>
    <property type="match status" value="1"/>
</dbReference>
<dbReference type="AlphaFoldDB" id="R7RUY7"/>
<name>R7RUY7_9CLOT</name>
<feature type="domain" description="HTH lacI-type" evidence="4">
    <location>
        <begin position="6"/>
        <end position="60"/>
    </location>
</feature>
<dbReference type="Pfam" id="PF13377">
    <property type="entry name" value="Peripla_BP_3"/>
    <property type="match status" value="1"/>
</dbReference>
<dbReference type="CDD" id="cd01392">
    <property type="entry name" value="HTH_LacI"/>
    <property type="match status" value="1"/>
</dbReference>
<dbReference type="RefSeq" id="WP_018663140.1">
    <property type="nucleotide sequence ID" value="NZ_HF952018.1"/>
</dbReference>
<dbReference type="Gene3D" id="1.10.260.40">
    <property type="entry name" value="lambda repressor-like DNA-binding domains"/>
    <property type="match status" value="1"/>
</dbReference>
<dbReference type="SUPFAM" id="SSF47413">
    <property type="entry name" value="lambda repressor-like DNA-binding domains"/>
    <property type="match status" value="1"/>
</dbReference>
<comment type="caution">
    <text evidence="6">The sequence shown here is derived from an EMBL/GenBank/DDBJ whole genome shotgun (WGS) entry which is preliminary data.</text>
</comment>
<keyword evidence="3" id="KW-0804">Transcription</keyword>
<keyword evidence="2" id="KW-0238">DNA-binding</keyword>
<evidence type="ECO:0000256" key="3">
    <source>
        <dbReference type="ARBA" id="ARBA00023163"/>
    </source>
</evidence>
<dbReference type="eggNOG" id="COG1609">
    <property type="taxonomic scope" value="Bacteria"/>
</dbReference>
<dbReference type="GO" id="GO:0003700">
    <property type="term" value="F:DNA-binding transcription factor activity"/>
    <property type="evidence" value="ECO:0007669"/>
    <property type="project" value="TreeGrafter"/>
</dbReference>
<organism evidence="6 7">
    <name type="scientific">Thermobrachium celere DSM 8682</name>
    <dbReference type="NCBI Taxonomy" id="941824"/>
    <lineage>
        <taxon>Bacteria</taxon>
        <taxon>Bacillati</taxon>
        <taxon>Bacillota</taxon>
        <taxon>Clostridia</taxon>
        <taxon>Eubacteriales</taxon>
        <taxon>Clostridiaceae</taxon>
        <taxon>Thermobrachium</taxon>
    </lineage>
</organism>
<dbReference type="PROSITE" id="PS50932">
    <property type="entry name" value="HTH_LACI_2"/>
    <property type="match status" value="1"/>
</dbReference>
<dbReference type="InterPro" id="IPR010982">
    <property type="entry name" value="Lambda_DNA-bd_dom_sf"/>
</dbReference>
<proteinExistence type="predicted"/>
<dbReference type="SUPFAM" id="SSF53822">
    <property type="entry name" value="Periplasmic binding protein-like I"/>
    <property type="match status" value="1"/>
</dbReference>
<dbReference type="PRINTS" id="PR00036">
    <property type="entry name" value="HTHLACI"/>
</dbReference>
<dbReference type="Gene3D" id="3.40.50.2300">
    <property type="match status" value="2"/>
</dbReference>
<dbReference type="PANTHER" id="PTHR30146:SF109">
    <property type="entry name" value="HTH-TYPE TRANSCRIPTIONAL REGULATOR GALS"/>
    <property type="match status" value="1"/>
</dbReference>
<gene>
    <name evidence="6" type="ORF">TCEL_00799</name>
</gene>
<dbReference type="InterPro" id="IPR046335">
    <property type="entry name" value="LacI/GalR-like_sensor"/>
</dbReference>
<dbReference type="HOGENOM" id="CLU_037628_6_0_9"/>
<dbReference type="EMBL" id="CAVN010000099">
    <property type="protein sequence ID" value="CDF59333.1"/>
    <property type="molecule type" value="Genomic_DNA"/>
</dbReference>
<dbReference type="CDD" id="cd06267">
    <property type="entry name" value="PBP1_LacI_sugar_binding-like"/>
    <property type="match status" value="1"/>
</dbReference>
<evidence type="ECO:0000256" key="1">
    <source>
        <dbReference type="ARBA" id="ARBA00023015"/>
    </source>
</evidence>
<dbReference type="InterPro" id="IPR028082">
    <property type="entry name" value="Peripla_BP_I"/>
</dbReference>
<keyword evidence="7" id="KW-1185">Reference proteome</keyword>
<evidence type="ECO:0000259" key="5">
    <source>
        <dbReference type="PROSITE" id="PS50943"/>
    </source>
</evidence>
<keyword evidence="1" id="KW-0805">Transcription regulation</keyword>
<protein>
    <submittedName>
        <fullName evidence="6">Transcriptional regulator</fullName>
    </submittedName>
</protein>